<evidence type="ECO:0000313" key="2">
    <source>
        <dbReference type="Proteomes" id="UP000787635"/>
    </source>
</evidence>
<dbReference type="CDD" id="cd00093">
    <property type="entry name" value="HTH_XRE"/>
    <property type="match status" value="1"/>
</dbReference>
<comment type="caution">
    <text evidence="1">The sequence shown here is derived from an EMBL/GenBank/DDBJ whole genome shotgun (WGS) entry which is preliminary data.</text>
</comment>
<dbReference type="Pfam" id="PF21716">
    <property type="entry name" value="dnstrm_HI1420"/>
    <property type="match status" value="1"/>
</dbReference>
<organism evidence="1 2">
    <name type="scientific">Falsiroseomonas selenitidurans</name>
    <dbReference type="NCBI Taxonomy" id="2716335"/>
    <lineage>
        <taxon>Bacteria</taxon>
        <taxon>Pseudomonadati</taxon>
        <taxon>Pseudomonadota</taxon>
        <taxon>Alphaproteobacteria</taxon>
        <taxon>Acetobacterales</taxon>
        <taxon>Roseomonadaceae</taxon>
        <taxon>Falsiroseomonas</taxon>
    </lineage>
</organism>
<reference evidence="1 2" key="1">
    <citation type="submission" date="2020-03" db="EMBL/GenBank/DDBJ databases">
        <title>Roseomonas selenitidurans sp. nov. isolated from urban soil.</title>
        <authorList>
            <person name="Liu H."/>
        </authorList>
    </citation>
    <scope>NUCLEOTIDE SEQUENCE [LARGE SCALE GENOMIC DNA]</scope>
    <source>
        <strain evidence="1 2">BU-1</strain>
    </source>
</reference>
<dbReference type="PANTHER" id="PTHR40275">
    <property type="entry name" value="SSL7038 PROTEIN"/>
    <property type="match status" value="1"/>
</dbReference>
<dbReference type="EMBL" id="JAAVNE010000005">
    <property type="protein sequence ID" value="NKC30204.1"/>
    <property type="molecule type" value="Genomic_DNA"/>
</dbReference>
<name>A0ABX1DZ88_9PROT</name>
<dbReference type="InterPro" id="IPR014057">
    <property type="entry name" value="HI1420"/>
</dbReference>
<accession>A0ABX1DZ88</accession>
<dbReference type="InterPro" id="IPR010982">
    <property type="entry name" value="Lambda_DNA-bd_dom_sf"/>
</dbReference>
<dbReference type="Proteomes" id="UP000787635">
    <property type="component" value="Unassembled WGS sequence"/>
</dbReference>
<proteinExistence type="predicted"/>
<protein>
    <submittedName>
        <fullName evidence="1">Addiction module antidote protein</fullName>
    </submittedName>
</protein>
<dbReference type="PANTHER" id="PTHR40275:SF1">
    <property type="entry name" value="SSL7038 PROTEIN"/>
    <property type="match status" value="1"/>
</dbReference>
<dbReference type="SUPFAM" id="SSF47413">
    <property type="entry name" value="lambda repressor-like DNA-binding domains"/>
    <property type="match status" value="1"/>
</dbReference>
<dbReference type="InterPro" id="IPR001387">
    <property type="entry name" value="Cro/C1-type_HTH"/>
</dbReference>
<sequence>MDATKTYPWDTAEFLGDPETQAEYLRIVIEDGDAGEIAQALGVVARARGMTALAKAAGIPRDTLYKSLHEGGNPSLATVLKVLAALDIGLTAKTKKRAKPKAPPRKMRAAA</sequence>
<gene>
    <name evidence="1" type="ORF">HEQ75_04980</name>
</gene>
<keyword evidence="2" id="KW-1185">Reference proteome</keyword>
<evidence type="ECO:0000313" key="1">
    <source>
        <dbReference type="EMBL" id="NKC30204.1"/>
    </source>
</evidence>
<dbReference type="NCBIfam" id="TIGR02684">
    <property type="entry name" value="dnstrm_HI1420"/>
    <property type="match status" value="1"/>
</dbReference>
<dbReference type="Gene3D" id="1.10.260.40">
    <property type="entry name" value="lambda repressor-like DNA-binding domains"/>
    <property type="match status" value="1"/>
</dbReference>